<evidence type="ECO:0000256" key="1">
    <source>
        <dbReference type="SAM" id="SignalP"/>
    </source>
</evidence>
<dbReference type="Proteomes" id="UP000078397">
    <property type="component" value="Unassembled WGS sequence"/>
</dbReference>
<keyword evidence="1" id="KW-0732">Signal</keyword>
<dbReference type="RefSeq" id="XP_018140997.1">
    <property type="nucleotide sequence ID" value="XM_018288349.1"/>
</dbReference>
<name>A0A179FDG5_METCM</name>
<dbReference type="KEGG" id="pchm:VFPPC_09883"/>
<gene>
    <name evidence="2" type="ORF">VFPPC_09883</name>
</gene>
<reference evidence="2 3" key="1">
    <citation type="journal article" date="2016" name="PLoS Pathog.">
        <title>Biosynthesis of antibiotic leucinostatins in bio-control fungus Purpureocillium lilacinum and their inhibition on phytophthora revealed by genome mining.</title>
        <authorList>
            <person name="Wang G."/>
            <person name="Liu Z."/>
            <person name="Lin R."/>
            <person name="Li E."/>
            <person name="Mao Z."/>
            <person name="Ling J."/>
            <person name="Yang Y."/>
            <person name="Yin W.B."/>
            <person name="Xie B."/>
        </authorList>
    </citation>
    <scope>NUCLEOTIDE SEQUENCE [LARGE SCALE GENOMIC DNA]</scope>
    <source>
        <strain evidence="2">170</strain>
    </source>
</reference>
<keyword evidence="3" id="KW-1185">Reference proteome</keyword>
<evidence type="ECO:0000313" key="3">
    <source>
        <dbReference type="Proteomes" id="UP000078397"/>
    </source>
</evidence>
<dbReference type="EMBL" id="LSBJ02000006">
    <property type="protein sequence ID" value="OAQ63417.1"/>
    <property type="molecule type" value="Genomic_DNA"/>
</dbReference>
<dbReference type="GeneID" id="28852343"/>
<dbReference type="AlphaFoldDB" id="A0A179FDG5"/>
<organism evidence="2 3">
    <name type="scientific">Pochonia chlamydosporia 170</name>
    <dbReference type="NCBI Taxonomy" id="1380566"/>
    <lineage>
        <taxon>Eukaryota</taxon>
        <taxon>Fungi</taxon>
        <taxon>Dikarya</taxon>
        <taxon>Ascomycota</taxon>
        <taxon>Pezizomycotina</taxon>
        <taxon>Sordariomycetes</taxon>
        <taxon>Hypocreomycetidae</taxon>
        <taxon>Hypocreales</taxon>
        <taxon>Clavicipitaceae</taxon>
        <taxon>Pochonia</taxon>
    </lineage>
</organism>
<evidence type="ECO:0000313" key="2">
    <source>
        <dbReference type="EMBL" id="OAQ63417.1"/>
    </source>
</evidence>
<comment type="caution">
    <text evidence="2">The sequence shown here is derived from an EMBL/GenBank/DDBJ whole genome shotgun (WGS) entry which is preliminary data.</text>
</comment>
<dbReference type="OrthoDB" id="5358886at2759"/>
<feature type="chain" id="PRO_5008101598" evidence="1">
    <location>
        <begin position="17"/>
        <end position="168"/>
    </location>
</feature>
<protein>
    <submittedName>
        <fullName evidence="2">Uncharacterized protein</fullName>
    </submittedName>
</protein>
<accession>A0A179FDG5</accession>
<dbReference type="Gene3D" id="2.30.30.40">
    <property type="entry name" value="SH3 Domains"/>
    <property type="match status" value="1"/>
</dbReference>
<sequence>MKFILSSLALAALAQATYPITGTTVNCRSGPSTDAGIVRTYKKDDQVTIVCQTNGPEVNGNSIWDKTSDGCFVTDYFVKTGSSKFVADKCGSSSSSAAASTSVTAAPTSAAASTTVAVPTGGNSTVIPTGSLTSTGGAATSTAPVPAGAAVDVASGLFAAVPLLMALF</sequence>
<proteinExistence type="predicted"/>
<feature type="signal peptide" evidence="1">
    <location>
        <begin position="1"/>
        <end position="16"/>
    </location>
</feature>